<organism evidence="2 3">
    <name type="scientific">Asanoa siamensis</name>
    <dbReference type="NCBI Taxonomy" id="926357"/>
    <lineage>
        <taxon>Bacteria</taxon>
        <taxon>Bacillati</taxon>
        <taxon>Actinomycetota</taxon>
        <taxon>Actinomycetes</taxon>
        <taxon>Micromonosporales</taxon>
        <taxon>Micromonosporaceae</taxon>
        <taxon>Asanoa</taxon>
    </lineage>
</organism>
<dbReference type="Proteomes" id="UP000604117">
    <property type="component" value="Unassembled WGS sequence"/>
</dbReference>
<dbReference type="SUPFAM" id="SSF52540">
    <property type="entry name" value="P-loop containing nucleoside triphosphate hydrolases"/>
    <property type="match status" value="1"/>
</dbReference>
<gene>
    <name evidence="2" type="ORF">Asi02nite_53680</name>
</gene>
<sequence length="431" mass="47412">MGPILLTDNPIRGTSADEFGFQDHAELLCDAIAATSDLPLTLAVFGPWGSGKSSFLNVCRDLLDAKGMSTVAFSPWKYDKRDEVWHALIQTLLNELVRAAASSPEPAVRNRLRGTLARVARLSASATWLVARQLITTATGSLVSVDDLESLKQQARKEFSGTEAAGQELPADIYGSVNRFEKDFTEVVRALTGDRPLVVFIDDLDRCRRETALSVLEALRIFTGDAPCVFMIAMDQGALVDAAAAQFDGDRTRGRWYLEKLVNFAYHLPAVRYESLCNSVRPRLSHLRDDPVLWEVVRVAFENNPRRVRRFVSSLNLTLTMLGRIGDQSAERMRQVAILLMLRQEHPECFAALSVDPHVWERLAHAADPPELTKQVDRNLVAADPRLLATLRTIAAPGSGFVFPPPPSADLLTLLTDVLVVGTVTGAAEGE</sequence>
<protein>
    <recommendedName>
        <fullName evidence="1">KAP NTPase domain-containing protein</fullName>
    </recommendedName>
</protein>
<evidence type="ECO:0000313" key="2">
    <source>
        <dbReference type="EMBL" id="GIF75850.1"/>
    </source>
</evidence>
<reference evidence="2 3" key="1">
    <citation type="submission" date="2021-01" db="EMBL/GenBank/DDBJ databases">
        <title>Whole genome shotgun sequence of Asanoa siamensis NBRC 107932.</title>
        <authorList>
            <person name="Komaki H."/>
            <person name="Tamura T."/>
        </authorList>
    </citation>
    <scope>NUCLEOTIDE SEQUENCE [LARGE SCALE GENOMIC DNA]</scope>
    <source>
        <strain evidence="2 3">NBRC 107932</strain>
    </source>
</reference>
<evidence type="ECO:0000259" key="1">
    <source>
        <dbReference type="Pfam" id="PF07693"/>
    </source>
</evidence>
<dbReference type="InterPro" id="IPR052754">
    <property type="entry name" value="NTPase_KAP_P-loop"/>
</dbReference>
<name>A0ABQ4CX50_9ACTN</name>
<accession>A0ABQ4CX50</accession>
<evidence type="ECO:0000313" key="3">
    <source>
        <dbReference type="Proteomes" id="UP000604117"/>
    </source>
</evidence>
<dbReference type="RefSeq" id="WP_203716690.1">
    <property type="nucleotide sequence ID" value="NZ_BONE01000049.1"/>
</dbReference>
<keyword evidence="3" id="KW-1185">Reference proteome</keyword>
<dbReference type="EMBL" id="BONE01000049">
    <property type="protein sequence ID" value="GIF75850.1"/>
    <property type="molecule type" value="Genomic_DNA"/>
</dbReference>
<dbReference type="InterPro" id="IPR027417">
    <property type="entry name" value="P-loop_NTPase"/>
</dbReference>
<dbReference type="PANTHER" id="PTHR22674">
    <property type="entry name" value="NTPASE, KAP FAMILY P-LOOP DOMAIN-CONTAINING 1"/>
    <property type="match status" value="1"/>
</dbReference>
<dbReference type="InterPro" id="IPR011646">
    <property type="entry name" value="KAP_P-loop"/>
</dbReference>
<dbReference type="PANTHER" id="PTHR22674:SF6">
    <property type="entry name" value="NTPASE KAP FAMILY P-LOOP DOMAIN-CONTAINING PROTEIN 1"/>
    <property type="match status" value="1"/>
</dbReference>
<proteinExistence type="predicted"/>
<feature type="domain" description="KAP NTPase" evidence="1">
    <location>
        <begin position="25"/>
        <end position="318"/>
    </location>
</feature>
<dbReference type="Pfam" id="PF07693">
    <property type="entry name" value="KAP_NTPase"/>
    <property type="match status" value="1"/>
</dbReference>
<dbReference type="Gene3D" id="3.40.50.300">
    <property type="entry name" value="P-loop containing nucleotide triphosphate hydrolases"/>
    <property type="match status" value="1"/>
</dbReference>
<comment type="caution">
    <text evidence="2">The sequence shown here is derived from an EMBL/GenBank/DDBJ whole genome shotgun (WGS) entry which is preliminary data.</text>
</comment>